<evidence type="ECO:0000256" key="14">
    <source>
        <dbReference type="ARBA" id="ARBA00023139"/>
    </source>
</evidence>
<evidence type="ECO:0000256" key="2">
    <source>
        <dbReference type="ARBA" id="ARBA00004583"/>
    </source>
</evidence>
<evidence type="ECO:0000256" key="10">
    <source>
        <dbReference type="ARBA" id="ARBA00022982"/>
    </source>
</evidence>
<evidence type="ECO:0000256" key="9">
    <source>
        <dbReference type="ARBA" id="ARBA00022824"/>
    </source>
</evidence>
<evidence type="ECO:0000256" key="18">
    <source>
        <dbReference type="ARBA" id="ARBA00023288"/>
    </source>
</evidence>
<evidence type="ECO:0000256" key="1">
    <source>
        <dbReference type="ARBA" id="ARBA00004115"/>
    </source>
</evidence>
<dbReference type="Gene3D" id="3.40.30.10">
    <property type="entry name" value="Glutaredoxin"/>
    <property type="match status" value="1"/>
</dbReference>
<keyword evidence="12" id="KW-0496">Mitochondrion</keyword>
<dbReference type="CDD" id="cd02994">
    <property type="entry name" value="PDI_a_TMX"/>
    <property type="match status" value="1"/>
</dbReference>
<evidence type="ECO:0000256" key="20">
    <source>
        <dbReference type="ARBA" id="ARBA00072260"/>
    </source>
</evidence>
<dbReference type="GO" id="GO:0005789">
    <property type="term" value="C:endoplasmic reticulum membrane"/>
    <property type="evidence" value="ECO:0007669"/>
    <property type="project" value="UniProtKB-SubCell"/>
</dbReference>
<comment type="subunit">
    <text evidence="19">Interacts with ATP2A2.</text>
</comment>
<dbReference type="AlphaFoldDB" id="A0A0P4W2K1"/>
<evidence type="ECO:0000256" key="17">
    <source>
        <dbReference type="ARBA" id="ARBA00023284"/>
    </source>
</evidence>
<protein>
    <recommendedName>
        <fullName evidence="20">Thioredoxin-related transmembrane protein 1</fullName>
    </recommendedName>
    <alternativeName>
        <fullName evidence="22">Protein disulfide-isomerase TMX1</fullName>
    </alternativeName>
    <alternativeName>
        <fullName evidence="21">Thioredoxin domain-containing protein 1</fullName>
    </alternativeName>
</protein>
<feature type="compositionally biased region" description="Basic and acidic residues" evidence="23">
    <location>
        <begin position="268"/>
        <end position="295"/>
    </location>
</feature>
<dbReference type="GO" id="GO:0005576">
    <property type="term" value="C:extracellular region"/>
    <property type="evidence" value="ECO:0007669"/>
    <property type="project" value="UniProtKB-SubCell"/>
</dbReference>
<evidence type="ECO:0000256" key="24">
    <source>
        <dbReference type="SAM" id="Phobius"/>
    </source>
</evidence>
<feature type="domain" description="Thioredoxin" evidence="25">
    <location>
        <begin position="33"/>
        <end position="145"/>
    </location>
</feature>
<keyword evidence="4" id="KW-0813">Transport</keyword>
<dbReference type="EMBL" id="GDRN01108275">
    <property type="protein sequence ID" value="JAI57285.1"/>
    <property type="molecule type" value="Transcribed_RNA"/>
</dbReference>
<feature type="compositionally biased region" description="Acidic residues" evidence="23">
    <location>
        <begin position="296"/>
        <end position="317"/>
    </location>
</feature>
<evidence type="ECO:0000256" key="22">
    <source>
        <dbReference type="ARBA" id="ARBA00076905"/>
    </source>
</evidence>
<evidence type="ECO:0000256" key="7">
    <source>
        <dbReference type="ARBA" id="ARBA00022692"/>
    </source>
</evidence>
<evidence type="ECO:0000256" key="8">
    <source>
        <dbReference type="ARBA" id="ARBA00022729"/>
    </source>
</evidence>
<keyword evidence="14" id="KW-0564">Palmitate</keyword>
<feature type="region of interest" description="Disordered" evidence="23">
    <location>
        <begin position="227"/>
        <end position="334"/>
    </location>
</feature>
<keyword evidence="8" id="KW-0732">Signal</keyword>
<dbReference type="InterPro" id="IPR013766">
    <property type="entry name" value="Thioredoxin_domain"/>
</dbReference>
<evidence type="ECO:0000256" key="12">
    <source>
        <dbReference type="ARBA" id="ARBA00023128"/>
    </source>
</evidence>
<evidence type="ECO:0000256" key="16">
    <source>
        <dbReference type="ARBA" id="ARBA00023235"/>
    </source>
</evidence>
<evidence type="ECO:0000256" key="3">
    <source>
        <dbReference type="ARBA" id="ARBA00004613"/>
    </source>
</evidence>
<feature type="transmembrane region" description="Helical" evidence="24">
    <location>
        <begin position="25"/>
        <end position="45"/>
    </location>
</feature>
<dbReference type="GO" id="GO:0003756">
    <property type="term" value="F:protein disulfide isomerase activity"/>
    <property type="evidence" value="ECO:0007669"/>
    <property type="project" value="UniProtKB-ARBA"/>
</dbReference>
<evidence type="ECO:0000256" key="6">
    <source>
        <dbReference type="ARBA" id="ARBA00022553"/>
    </source>
</evidence>
<dbReference type="FunFam" id="3.40.30.10:FF:000117">
    <property type="entry name" value="thioredoxin-related transmembrane protein 1"/>
    <property type="match status" value="1"/>
</dbReference>
<organism evidence="26">
    <name type="scientific">Scylla olivacea</name>
    <name type="common">Orange mud crab</name>
    <name type="synonym">Cancer olivacea</name>
    <dbReference type="NCBI Taxonomy" id="85551"/>
    <lineage>
        <taxon>Eukaryota</taxon>
        <taxon>Metazoa</taxon>
        <taxon>Ecdysozoa</taxon>
        <taxon>Arthropoda</taxon>
        <taxon>Crustacea</taxon>
        <taxon>Multicrustacea</taxon>
        <taxon>Malacostraca</taxon>
        <taxon>Eumalacostraca</taxon>
        <taxon>Eucarida</taxon>
        <taxon>Decapoda</taxon>
        <taxon>Pleocyemata</taxon>
        <taxon>Brachyura</taxon>
        <taxon>Eubrachyura</taxon>
        <taxon>Portunoidea</taxon>
        <taxon>Portunidae</taxon>
        <taxon>Portuninae</taxon>
        <taxon>Scylla</taxon>
    </lineage>
</organism>
<dbReference type="PANTHER" id="PTHR46107:SF3">
    <property type="entry name" value="THIOREDOXIN DOMAIN-CONTAINING PROTEIN"/>
    <property type="match status" value="1"/>
</dbReference>
<keyword evidence="15" id="KW-1015">Disulfide bond</keyword>
<keyword evidence="10" id="KW-0249">Electron transport</keyword>
<keyword evidence="7 24" id="KW-0812">Transmembrane</keyword>
<keyword evidence="13 24" id="KW-0472">Membrane</keyword>
<evidence type="ECO:0000256" key="13">
    <source>
        <dbReference type="ARBA" id="ARBA00023136"/>
    </source>
</evidence>
<keyword evidence="11 24" id="KW-1133">Transmembrane helix</keyword>
<dbReference type="GO" id="GO:0015036">
    <property type="term" value="F:disulfide oxidoreductase activity"/>
    <property type="evidence" value="ECO:0007669"/>
    <property type="project" value="TreeGrafter"/>
</dbReference>
<dbReference type="InterPro" id="IPR052454">
    <property type="entry name" value="TMX_domain-containing"/>
</dbReference>
<evidence type="ECO:0000256" key="5">
    <source>
        <dbReference type="ARBA" id="ARBA00022525"/>
    </source>
</evidence>
<name>A0A0P4W2K1_SCYOL</name>
<dbReference type="PROSITE" id="PS00194">
    <property type="entry name" value="THIOREDOXIN_1"/>
    <property type="match status" value="1"/>
</dbReference>
<reference evidence="26" key="1">
    <citation type="submission" date="2015-09" db="EMBL/GenBank/DDBJ databases">
        <title>Scylla olivacea transcriptome.</title>
        <authorList>
            <person name="Ikhwanuddin M."/>
        </authorList>
    </citation>
    <scope>NUCLEOTIDE SEQUENCE</scope>
</reference>
<dbReference type="InterPro" id="IPR017937">
    <property type="entry name" value="Thioredoxin_CS"/>
</dbReference>
<accession>A0A0P4W2K1</accession>
<dbReference type="PANTHER" id="PTHR46107">
    <property type="entry name" value="DUMPY: SHORTER THAN WILD-TYPE"/>
    <property type="match status" value="1"/>
</dbReference>
<dbReference type="SUPFAM" id="SSF52833">
    <property type="entry name" value="Thioredoxin-like"/>
    <property type="match status" value="1"/>
</dbReference>
<comment type="subcellular location">
    <subcellularLocation>
        <location evidence="1">Endoplasmic reticulum membrane</location>
        <topology evidence="1">Single-pass type I membrane protein</topology>
    </subcellularLocation>
    <subcellularLocation>
        <location evidence="2">Mitochondrion membrane</location>
        <topology evidence="2">Single-pass type I membrane protein</topology>
    </subcellularLocation>
    <subcellularLocation>
        <location evidence="3">Secreted</location>
    </subcellularLocation>
</comment>
<keyword evidence="5" id="KW-0964">Secreted</keyword>
<feature type="transmembrane region" description="Helical" evidence="24">
    <location>
        <begin position="194"/>
        <end position="220"/>
    </location>
</feature>
<dbReference type="GO" id="GO:0031966">
    <property type="term" value="C:mitochondrial membrane"/>
    <property type="evidence" value="ECO:0007669"/>
    <property type="project" value="UniProtKB-SubCell"/>
</dbReference>
<dbReference type="PROSITE" id="PS51352">
    <property type="entry name" value="THIOREDOXIN_2"/>
    <property type="match status" value="1"/>
</dbReference>
<dbReference type="Pfam" id="PF00085">
    <property type="entry name" value="Thioredoxin"/>
    <property type="match status" value="1"/>
</dbReference>
<dbReference type="InterPro" id="IPR036249">
    <property type="entry name" value="Thioredoxin-like_sf"/>
</dbReference>
<evidence type="ECO:0000313" key="26">
    <source>
        <dbReference type="EMBL" id="JAI57285.1"/>
    </source>
</evidence>
<evidence type="ECO:0000256" key="19">
    <source>
        <dbReference type="ARBA" id="ARBA00062962"/>
    </source>
</evidence>
<sequence length="334" mass="37274">MEAGNVLFGRDITTTMAADRRRGTLLISLLISLLITQIAAKSGVIDLDEDNWHQMLEGEWMVEFFAPWCPACKALKPIWKDFASWSDDLGISVGQVDVTTSPGLSGRFMVTALPTIYHVKDGVFRQYRGSRDKDEFMSFIEEKRWEEVEEVPAWKSPASMQMSIVAQFFKLSMVLRSVHSVLVEEYGLPTWGSYLVFALATILVGALLGLILVCIIDFVFPPKAPGPSTVVTSAGQKADDDEEDLVEDSEVRAEANMKEEATQGEPPEGGRSDNEADDNDERRSGASDGEGKEDSQAEEDKDSQAGDEEEEKDEEQQEDLKNSPEVRRRRPRKD</sequence>
<feature type="compositionally biased region" description="Acidic residues" evidence="23">
    <location>
        <begin position="239"/>
        <end position="248"/>
    </location>
</feature>
<keyword evidence="6" id="KW-0597">Phosphoprotein</keyword>
<feature type="compositionally biased region" description="Basic and acidic residues" evidence="23">
    <location>
        <begin position="249"/>
        <end position="261"/>
    </location>
</feature>
<keyword evidence="17" id="KW-0676">Redox-active center</keyword>
<evidence type="ECO:0000256" key="11">
    <source>
        <dbReference type="ARBA" id="ARBA00022989"/>
    </source>
</evidence>
<proteinExistence type="predicted"/>
<evidence type="ECO:0000256" key="15">
    <source>
        <dbReference type="ARBA" id="ARBA00023157"/>
    </source>
</evidence>
<keyword evidence="9" id="KW-0256">Endoplasmic reticulum</keyword>
<evidence type="ECO:0000256" key="23">
    <source>
        <dbReference type="SAM" id="MobiDB-lite"/>
    </source>
</evidence>
<keyword evidence="18" id="KW-0449">Lipoprotein</keyword>
<keyword evidence="16" id="KW-0413">Isomerase</keyword>
<evidence type="ECO:0000259" key="25">
    <source>
        <dbReference type="PROSITE" id="PS51352"/>
    </source>
</evidence>
<evidence type="ECO:0000256" key="21">
    <source>
        <dbReference type="ARBA" id="ARBA00075863"/>
    </source>
</evidence>
<evidence type="ECO:0000256" key="4">
    <source>
        <dbReference type="ARBA" id="ARBA00022448"/>
    </source>
</evidence>